<accession>A0A9P4TPZ1</accession>
<reference evidence="2" key="1">
    <citation type="journal article" date="2020" name="Stud. Mycol.">
        <title>101 Dothideomycetes genomes: A test case for predicting lifestyles and emergence of pathogens.</title>
        <authorList>
            <person name="Haridas S."/>
            <person name="Albert R."/>
            <person name="Binder M."/>
            <person name="Bloem J."/>
            <person name="LaButti K."/>
            <person name="Salamov A."/>
            <person name="Andreopoulos B."/>
            <person name="Baker S."/>
            <person name="Barry K."/>
            <person name="Bills G."/>
            <person name="Bluhm B."/>
            <person name="Cannon C."/>
            <person name="Castanera R."/>
            <person name="Culley D."/>
            <person name="Daum C."/>
            <person name="Ezra D."/>
            <person name="Gonzalez J."/>
            <person name="Henrissat B."/>
            <person name="Kuo A."/>
            <person name="Liang C."/>
            <person name="Lipzen A."/>
            <person name="Lutzoni F."/>
            <person name="Magnuson J."/>
            <person name="Mondo S."/>
            <person name="Nolan M."/>
            <person name="Ohm R."/>
            <person name="Pangilinan J."/>
            <person name="Park H.-J."/>
            <person name="Ramirez L."/>
            <person name="Alfaro M."/>
            <person name="Sun H."/>
            <person name="Tritt A."/>
            <person name="Yoshinaga Y."/>
            <person name="Zwiers L.-H."/>
            <person name="Turgeon B."/>
            <person name="Goodwin S."/>
            <person name="Spatafora J."/>
            <person name="Crous P."/>
            <person name="Grigoriev I."/>
        </authorList>
    </citation>
    <scope>NUCLEOTIDE SEQUENCE [LARGE SCALE GENOMIC DNA]</scope>
    <source>
        <strain evidence="2">CBS 304.66</strain>
    </source>
</reference>
<dbReference type="EMBL" id="ML986583">
    <property type="protein sequence ID" value="KAF2269229.1"/>
    <property type="molecule type" value="Genomic_DNA"/>
</dbReference>
<keyword evidence="2" id="KW-1185">Reference proteome</keyword>
<proteinExistence type="predicted"/>
<gene>
    <name evidence="1" type="ORF">CC78DRAFT_306613</name>
</gene>
<dbReference type="AlphaFoldDB" id="A0A9P4TPZ1"/>
<evidence type="ECO:0000313" key="2">
    <source>
        <dbReference type="Proteomes" id="UP000800093"/>
    </source>
</evidence>
<sequence>MQTNNYRRLLYPRKHVDKHIASQYALGSRTSHAKEKRLVTASSHLARSPAMLLARVLIVWRRTPACCSKRVDQTSRNNAVAPPNWSRTGVLGFFWDHGSGNGAGSPAKPWRSSTAFIQQWPYSGTRRWENERNHEILDGNTAFAAAVNFTAVPLHQECRYHVLRTFKIPAPFP</sequence>
<name>A0A9P4TPZ1_9PLEO</name>
<organism evidence="1 2">
    <name type="scientific">Lojkania enalia</name>
    <dbReference type="NCBI Taxonomy" id="147567"/>
    <lineage>
        <taxon>Eukaryota</taxon>
        <taxon>Fungi</taxon>
        <taxon>Dikarya</taxon>
        <taxon>Ascomycota</taxon>
        <taxon>Pezizomycotina</taxon>
        <taxon>Dothideomycetes</taxon>
        <taxon>Pleosporomycetidae</taxon>
        <taxon>Pleosporales</taxon>
        <taxon>Pleosporales incertae sedis</taxon>
        <taxon>Lojkania</taxon>
    </lineage>
</organism>
<protein>
    <submittedName>
        <fullName evidence="1">Uncharacterized protein</fullName>
    </submittedName>
</protein>
<dbReference type="Proteomes" id="UP000800093">
    <property type="component" value="Unassembled WGS sequence"/>
</dbReference>
<comment type="caution">
    <text evidence="1">The sequence shown here is derived from an EMBL/GenBank/DDBJ whole genome shotgun (WGS) entry which is preliminary data.</text>
</comment>
<evidence type="ECO:0000313" key="1">
    <source>
        <dbReference type="EMBL" id="KAF2269229.1"/>
    </source>
</evidence>